<feature type="domain" description="MULE transposase" evidence="1">
    <location>
        <begin position="205"/>
        <end position="295"/>
    </location>
</feature>
<proteinExistence type="predicted"/>
<evidence type="ECO:0000313" key="3">
    <source>
        <dbReference type="Proteomes" id="UP000007819"/>
    </source>
</evidence>
<evidence type="ECO:0000313" key="2">
    <source>
        <dbReference type="EnsemblMetazoa" id="XP_029341260.1"/>
    </source>
</evidence>
<dbReference type="Proteomes" id="UP000007819">
    <property type="component" value="Chromosome X"/>
</dbReference>
<dbReference type="EnsemblMetazoa" id="XM_029485400.1">
    <property type="protein sequence ID" value="XP_029341260.1"/>
    <property type="gene ID" value="LOC103308988"/>
</dbReference>
<dbReference type="PANTHER" id="PTHR33936:SF24">
    <property type="entry name" value="C2H2-TYPE DOMAIN-CONTAINING PROTEIN"/>
    <property type="match status" value="1"/>
</dbReference>
<accession>A0A8R2NK32</accession>
<dbReference type="PANTHER" id="PTHR33936">
    <property type="entry name" value="PROTEIN CBG17840"/>
    <property type="match status" value="1"/>
</dbReference>
<reference evidence="3" key="1">
    <citation type="submission" date="2010-06" db="EMBL/GenBank/DDBJ databases">
        <authorList>
            <person name="Jiang H."/>
            <person name="Abraham K."/>
            <person name="Ali S."/>
            <person name="Alsbrooks S.L."/>
            <person name="Anim B.N."/>
            <person name="Anosike U.S."/>
            <person name="Attaway T."/>
            <person name="Bandaranaike D.P."/>
            <person name="Battles P.K."/>
            <person name="Bell S.N."/>
            <person name="Bell A.V."/>
            <person name="Beltran B."/>
            <person name="Bickham C."/>
            <person name="Bustamante Y."/>
            <person name="Caleb T."/>
            <person name="Canada A."/>
            <person name="Cardenas V."/>
            <person name="Carter K."/>
            <person name="Chacko J."/>
            <person name="Chandrabose M.N."/>
            <person name="Chavez D."/>
            <person name="Chavez A."/>
            <person name="Chen L."/>
            <person name="Chu H.-S."/>
            <person name="Claassen K.J."/>
            <person name="Cockrell R."/>
            <person name="Collins M."/>
            <person name="Cooper J.A."/>
            <person name="Cree A."/>
            <person name="Curry S.M."/>
            <person name="Da Y."/>
            <person name="Dao M.D."/>
            <person name="Das B."/>
            <person name="Davila M.-L."/>
            <person name="Davy-Carroll L."/>
            <person name="Denson S."/>
            <person name="Dinh H."/>
            <person name="Ebong V.E."/>
            <person name="Edwards J.R."/>
            <person name="Egan A."/>
            <person name="El-Daye J."/>
            <person name="Escobedo L."/>
            <person name="Fernandez S."/>
            <person name="Fernando P.R."/>
            <person name="Flagg N."/>
            <person name="Forbes L.D."/>
            <person name="Fowler R.G."/>
            <person name="Fu Q."/>
            <person name="Gabisi R.A."/>
            <person name="Ganer J."/>
            <person name="Garbino Pronczuk A."/>
            <person name="Garcia R.M."/>
            <person name="Garner T."/>
            <person name="Garrett T.E."/>
            <person name="Gonzalez D.A."/>
            <person name="Hamid H."/>
            <person name="Hawkins E.S."/>
            <person name="Hirani K."/>
            <person name="Hogues M.E."/>
            <person name="Hollins B."/>
            <person name="Hsiao C.-H."/>
            <person name="Jabil R."/>
            <person name="James M.L."/>
            <person name="Jhangiani S.N."/>
            <person name="Johnson B."/>
            <person name="Johnson Q."/>
            <person name="Joshi V."/>
            <person name="Kalu J.B."/>
            <person name="Kam C."/>
            <person name="Kashfia A."/>
            <person name="Keebler J."/>
            <person name="Kisamo H."/>
            <person name="Kovar C.L."/>
            <person name="Lago L.A."/>
            <person name="Lai C.-Y."/>
            <person name="Laidlaw J."/>
            <person name="Lara F."/>
            <person name="Le T.-K."/>
            <person name="Lee S.L."/>
            <person name="Legall F.H."/>
            <person name="Lemon S.J."/>
            <person name="Lewis L.R."/>
            <person name="Li B."/>
            <person name="Liu Y."/>
            <person name="Liu Y.-S."/>
            <person name="Lopez J."/>
            <person name="Lozado R.J."/>
            <person name="Lu J."/>
            <person name="Madu R.C."/>
            <person name="Maheshwari M."/>
            <person name="Maheshwari R."/>
            <person name="Malloy K."/>
            <person name="Martinez E."/>
            <person name="Mathew T."/>
            <person name="Mercado I.C."/>
            <person name="Mercado C."/>
            <person name="Meyer B."/>
            <person name="Montgomery K."/>
            <person name="Morgan M.B."/>
            <person name="Munidasa M."/>
            <person name="Nazareth L.V."/>
            <person name="Nelson J."/>
            <person name="Ng B.M."/>
            <person name="Nguyen N.B."/>
            <person name="Nguyen P.Q."/>
            <person name="Nguyen T."/>
            <person name="Obregon M."/>
            <person name="Okwuonu G.O."/>
            <person name="Onwere C.G."/>
            <person name="Orozco G."/>
            <person name="Parra A."/>
            <person name="Patel S."/>
            <person name="Patil S."/>
            <person name="Perez A."/>
            <person name="Perez Y."/>
            <person name="Pham C."/>
            <person name="Primus E.L."/>
            <person name="Pu L.-L."/>
            <person name="Puazo M."/>
            <person name="Qin X."/>
            <person name="Quiroz J.B."/>
            <person name="Reese J."/>
            <person name="Richards S."/>
            <person name="Rives C.M."/>
            <person name="Robberts R."/>
            <person name="Ruiz S.J."/>
            <person name="Ruiz M.J."/>
            <person name="Santibanez J."/>
            <person name="Schneider B.W."/>
            <person name="Sisson I."/>
            <person name="Smith M."/>
            <person name="Sodergren E."/>
            <person name="Song X.-Z."/>
            <person name="Song B.B."/>
            <person name="Summersgill H."/>
            <person name="Thelus R."/>
            <person name="Thornton R.D."/>
            <person name="Trejos Z.Y."/>
            <person name="Usmani K."/>
            <person name="Vattathil S."/>
            <person name="Villasana D."/>
            <person name="Walker D.L."/>
            <person name="Wang S."/>
            <person name="Wang K."/>
            <person name="White C.S."/>
            <person name="Williams A.C."/>
            <person name="Williamson J."/>
            <person name="Wilson K."/>
            <person name="Woghiren I.O."/>
            <person name="Woodworth J.R."/>
            <person name="Worley K.C."/>
            <person name="Wright R.A."/>
            <person name="Wu W."/>
            <person name="Young L."/>
            <person name="Zhang L."/>
            <person name="Zhang J."/>
            <person name="Zhu Y."/>
            <person name="Muzny D.M."/>
            <person name="Weinstock G."/>
            <person name="Gibbs R.A."/>
        </authorList>
    </citation>
    <scope>NUCLEOTIDE SEQUENCE [LARGE SCALE GENOMIC DNA]</scope>
    <source>
        <strain evidence="3">LSR1</strain>
    </source>
</reference>
<dbReference type="AlphaFoldDB" id="A0A8R2NK32"/>
<dbReference type="RefSeq" id="XP_029341260.1">
    <property type="nucleotide sequence ID" value="XM_029485400.1"/>
</dbReference>
<reference evidence="2" key="2">
    <citation type="submission" date="2022-06" db="UniProtKB">
        <authorList>
            <consortium name="EnsemblMetazoa"/>
        </authorList>
    </citation>
    <scope>IDENTIFICATION</scope>
</reference>
<dbReference type="KEGG" id="api:103308988"/>
<dbReference type="GeneID" id="103308988"/>
<dbReference type="OrthoDB" id="6779477at2759"/>
<dbReference type="InterPro" id="IPR052797">
    <property type="entry name" value="RegFact_GeneExpr_CellDeath"/>
</dbReference>
<sequence length="307" mass="35698">MSLSCSKCNKVFGYHWNLKTHENKCKFMEWKQQIEKEYVCSYVSKATVRLKKGKRTYYYCHRSGYFKTKSQGIRRIKSQGSNKIDSTCTSSIVVTEETNGISVNYCRTHFGHGFNLGRCRLTADERAMIAGKIAERVTFSKILDDVRNNVHSIYDVTTLISKRDLRNVERDFNLVEGKDHSSDFVSVSTKFQLEMLQKFGNEKMCVDSTHGTTEYDLLLTSLVIVDEFGNGFPCCFCFTRKKDTKTWTKFFTKVKEKTGIITTKVFMSDDDASFYNAWHDVMGNTEHKRLCSWNVDQLWRKQAKVKR</sequence>
<dbReference type="InterPro" id="IPR018289">
    <property type="entry name" value="MULE_transposase_dom"/>
</dbReference>
<organism evidence="2 3">
    <name type="scientific">Acyrthosiphon pisum</name>
    <name type="common">Pea aphid</name>
    <dbReference type="NCBI Taxonomy" id="7029"/>
    <lineage>
        <taxon>Eukaryota</taxon>
        <taxon>Metazoa</taxon>
        <taxon>Ecdysozoa</taxon>
        <taxon>Arthropoda</taxon>
        <taxon>Hexapoda</taxon>
        <taxon>Insecta</taxon>
        <taxon>Pterygota</taxon>
        <taxon>Neoptera</taxon>
        <taxon>Paraneoptera</taxon>
        <taxon>Hemiptera</taxon>
        <taxon>Sternorrhyncha</taxon>
        <taxon>Aphidomorpha</taxon>
        <taxon>Aphidoidea</taxon>
        <taxon>Aphididae</taxon>
        <taxon>Macrosiphini</taxon>
        <taxon>Acyrthosiphon</taxon>
    </lineage>
</organism>
<protein>
    <recommendedName>
        <fullName evidence="1">MULE transposase domain-containing protein</fullName>
    </recommendedName>
</protein>
<evidence type="ECO:0000259" key="1">
    <source>
        <dbReference type="Pfam" id="PF10551"/>
    </source>
</evidence>
<name>A0A8R2NK32_ACYPI</name>
<dbReference type="Pfam" id="PF10551">
    <property type="entry name" value="MULE"/>
    <property type="match status" value="1"/>
</dbReference>
<keyword evidence="3" id="KW-1185">Reference proteome</keyword>